<dbReference type="CDD" id="cd06257">
    <property type="entry name" value="DnaJ"/>
    <property type="match status" value="1"/>
</dbReference>
<dbReference type="PROSITE" id="PS50076">
    <property type="entry name" value="DNAJ_2"/>
    <property type="match status" value="1"/>
</dbReference>
<dbReference type="InterPro" id="IPR036869">
    <property type="entry name" value="J_dom_sf"/>
</dbReference>
<dbReference type="RefSeq" id="WP_338738633.1">
    <property type="nucleotide sequence ID" value="NZ_CP146612.1"/>
</dbReference>
<dbReference type="CDD" id="cd10747">
    <property type="entry name" value="DnaJ_C"/>
    <property type="match status" value="1"/>
</dbReference>
<dbReference type="InterPro" id="IPR002939">
    <property type="entry name" value="DnaJ_C"/>
</dbReference>
<dbReference type="SUPFAM" id="SSF46565">
    <property type="entry name" value="Chaperone J-domain"/>
    <property type="match status" value="1"/>
</dbReference>
<organism evidence="3 4">
    <name type="scientific">Candidatus Dehalogenimonas loeffleri</name>
    <dbReference type="NCBI Taxonomy" id="3127115"/>
    <lineage>
        <taxon>Bacteria</taxon>
        <taxon>Bacillati</taxon>
        <taxon>Chloroflexota</taxon>
        <taxon>Dehalococcoidia</taxon>
        <taxon>Dehalococcoidales</taxon>
        <taxon>Dehalococcoidaceae</taxon>
        <taxon>Dehalogenimonas</taxon>
    </lineage>
</organism>
<dbReference type="Pfam" id="PF00226">
    <property type="entry name" value="DnaJ"/>
    <property type="match status" value="1"/>
</dbReference>
<dbReference type="PANTHER" id="PTHR43096">
    <property type="entry name" value="DNAJ HOMOLOG 1, MITOCHONDRIAL-RELATED"/>
    <property type="match status" value="1"/>
</dbReference>
<dbReference type="Pfam" id="PF01556">
    <property type="entry name" value="DnaJ_C"/>
    <property type="match status" value="1"/>
</dbReference>
<dbReference type="EMBL" id="CP146612">
    <property type="protein sequence ID" value="WWX25954.1"/>
    <property type="molecule type" value="Genomic_DNA"/>
</dbReference>
<keyword evidence="4" id="KW-1185">Reference proteome</keyword>
<evidence type="ECO:0000313" key="4">
    <source>
        <dbReference type="Proteomes" id="UP001375370"/>
    </source>
</evidence>
<evidence type="ECO:0000256" key="1">
    <source>
        <dbReference type="ARBA" id="ARBA00023186"/>
    </source>
</evidence>
<reference evidence="3 4" key="1">
    <citation type="submission" date="2024-03" db="EMBL/GenBank/DDBJ databases">
        <title>A Dehalogenimonas Isolated from Estuarine Sediments Dihaloeliminates Chlorinated Alkanes.</title>
        <authorList>
            <person name="Yang Y."/>
            <person name="Wang H."/>
        </authorList>
    </citation>
    <scope>NUCLEOTIDE SEQUENCE [LARGE SCALE GENOMIC DNA]</scope>
    <source>
        <strain evidence="3 4">W</strain>
    </source>
</reference>
<protein>
    <submittedName>
        <fullName evidence="3">DnaJ C-terminal domain-containing protein</fullName>
    </submittedName>
</protein>
<dbReference type="InterPro" id="IPR001623">
    <property type="entry name" value="DnaJ_domain"/>
</dbReference>
<proteinExistence type="predicted"/>
<dbReference type="PROSITE" id="PS00636">
    <property type="entry name" value="DNAJ_1"/>
    <property type="match status" value="1"/>
</dbReference>
<evidence type="ECO:0000313" key="3">
    <source>
        <dbReference type="EMBL" id="WWX25954.1"/>
    </source>
</evidence>
<dbReference type="Proteomes" id="UP001375370">
    <property type="component" value="Chromosome"/>
</dbReference>
<dbReference type="InterPro" id="IPR008971">
    <property type="entry name" value="HSP40/DnaJ_pept-bd"/>
</dbReference>
<accession>A0ABZ2J8L1</accession>
<dbReference type="SMART" id="SM00271">
    <property type="entry name" value="DnaJ"/>
    <property type="match status" value="1"/>
</dbReference>
<dbReference type="PRINTS" id="PR00625">
    <property type="entry name" value="JDOMAIN"/>
</dbReference>
<feature type="domain" description="J" evidence="2">
    <location>
        <begin position="5"/>
        <end position="70"/>
    </location>
</feature>
<keyword evidence="1" id="KW-0143">Chaperone</keyword>
<name>A0ABZ2J8L1_9CHLR</name>
<gene>
    <name evidence="3" type="ORF">V8247_03020</name>
</gene>
<dbReference type="SUPFAM" id="SSF49493">
    <property type="entry name" value="HSP40/DnaJ peptide-binding domain"/>
    <property type="match status" value="2"/>
</dbReference>
<sequence>MAGKDYYAILGVNKTATTDEVKKAFRKLARKYHPDVNPGDKAAEAKFKEINEANEVLSDKDKRAKYDKYGDQWQHADAFEKAGGARYQQQPGGGNPFGGGGNPFGGFDFQQGGGGYAGEDIGSIFDQMFRGGGGGRRRAHKGQDLEYGVEVSLEEAYHGTARQLAMQDSKLEVKIPAGVTNGSRVRLAGKGGEGSGGGARGDLFLVVKVAPHSRFERKGDDLMETIDVPLTVAALGGEVHVPTIKGTKLALKVPPETQNGRTFKLTGQGMPHLGKTGHGDLIAKINVKLPANLTDREKELFAELAKLRPDG</sequence>
<dbReference type="PANTHER" id="PTHR43096:SF48">
    <property type="entry name" value="CHAPERONE PROTEIN DNAJ"/>
    <property type="match status" value="1"/>
</dbReference>
<dbReference type="InterPro" id="IPR018253">
    <property type="entry name" value="DnaJ_domain_CS"/>
</dbReference>
<evidence type="ECO:0000259" key="2">
    <source>
        <dbReference type="PROSITE" id="PS50076"/>
    </source>
</evidence>
<dbReference type="Gene3D" id="1.10.287.110">
    <property type="entry name" value="DnaJ domain"/>
    <property type="match status" value="1"/>
</dbReference>
<dbReference type="Gene3D" id="2.60.260.20">
    <property type="entry name" value="Urease metallochaperone UreE, N-terminal domain"/>
    <property type="match status" value="2"/>
</dbReference>